<dbReference type="Gene3D" id="1.25.40.20">
    <property type="entry name" value="Ankyrin repeat-containing domain"/>
    <property type="match status" value="2"/>
</dbReference>
<evidence type="ECO:0000256" key="3">
    <source>
        <dbReference type="PROSITE-ProRule" id="PRU00023"/>
    </source>
</evidence>
<gene>
    <name evidence="5" type="ORF">CGLO1086_LOCUS20</name>
</gene>
<accession>A0A7S2JJC4</accession>
<dbReference type="PANTHER" id="PTHR24171">
    <property type="entry name" value="ANKYRIN REPEAT DOMAIN-CONTAINING PROTEIN 39-RELATED"/>
    <property type="match status" value="1"/>
</dbReference>
<sequence length="493" mass="52025">MVTLAPSSSSSERTKSSTNASSAAPESSRTSSSSSISTPLPKIHVAARDGNLRAVQELLSKRIEANSTDFAGRTPLMFASANGHVDVIQALLRAGANVNSRSTPTSASSVSVLFADTDVAPATTPRRDKYGWVMGDAVASSACQVALGCAVLAYITSAGEKPRVDVVTSLLAAGASASSIRAVRRFAIRRSTFDRPCLDLVQTLLHPTAPLRPQELDDVQNHPLLRLLLDHLPSVDPALLSRLKVFVDDILTGVRQLGWHAPTLSKAISLLLSFSSGDLPMSSLIGALHAPASTSTAPNSPPLTSRSATVVVRSRAQYLLFLAAAVDVPQIIEAIASSQVKDTMTTTSASTPRSAPPPRILYGSQPVMTARNYMNETTEAPEGPYGRGWGGELLECRNDLNQTPLIVAAQYGRVAALTALIRGGSQLRARDASNLTAYSTACNGKSRLGDGGSDHRRCGKVLASAGGKASLPTAAINFILARHRQRRDHSRSH</sequence>
<keyword evidence="2 3" id="KW-0040">ANK repeat</keyword>
<keyword evidence="1" id="KW-0677">Repeat</keyword>
<feature type="compositionally biased region" description="Low complexity" evidence="4">
    <location>
        <begin position="7"/>
        <end position="37"/>
    </location>
</feature>
<name>A0A7S2JJC4_9EUKA</name>
<dbReference type="AlphaFoldDB" id="A0A7S2JJC4"/>
<evidence type="ECO:0000256" key="4">
    <source>
        <dbReference type="SAM" id="MobiDB-lite"/>
    </source>
</evidence>
<dbReference type="SUPFAM" id="SSF48403">
    <property type="entry name" value="Ankyrin repeat"/>
    <property type="match status" value="1"/>
</dbReference>
<evidence type="ECO:0000313" key="5">
    <source>
        <dbReference type="EMBL" id="CAD9549526.1"/>
    </source>
</evidence>
<evidence type="ECO:0000256" key="1">
    <source>
        <dbReference type="ARBA" id="ARBA00022737"/>
    </source>
</evidence>
<dbReference type="SMART" id="SM00248">
    <property type="entry name" value="ANK"/>
    <property type="match status" value="3"/>
</dbReference>
<proteinExistence type="predicted"/>
<feature type="repeat" description="ANK" evidence="3">
    <location>
        <begin position="400"/>
        <end position="432"/>
    </location>
</feature>
<dbReference type="PROSITE" id="PS50088">
    <property type="entry name" value="ANK_REPEAT"/>
    <property type="match status" value="2"/>
</dbReference>
<dbReference type="Pfam" id="PF12796">
    <property type="entry name" value="Ank_2"/>
    <property type="match status" value="1"/>
</dbReference>
<dbReference type="InterPro" id="IPR036770">
    <property type="entry name" value="Ankyrin_rpt-contain_sf"/>
</dbReference>
<protein>
    <submittedName>
        <fullName evidence="5">Uncharacterized protein</fullName>
    </submittedName>
</protein>
<feature type="repeat" description="ANK" evidence="3">
    <location>
        <begin position="71"/>
        <end position="103"/>
    </location>
</feature>
<dbReference type="InterPro" id="IPR002110">
    <property type="entry name" value="Ankyrin_rpt"/>
</dbReference>
<dbReference type="PROSITE" id="PS50297">
    <property type="entry name" value="ANK_REP_REGION"/>
    <property type="match status" value="1"/>
</dbReference>
<organism evidence="5">
    <name type="scientific">Cyanoptyche gloeocystis</name>
    <dbReference type="NCBI Taxonomy" id="77922"/>
    <lineage>
        <taxon>Eukaryota</taxon>
        <taxon>Glaucocystophyceae</taxon>
        <taxon>Glaucocystophyceae incertae sedis</taxon>
        <taxon>Cyanoptyche</taxon>
    </lineage>
</organism>
<dbReference type="EMBL" id="HBGX01000032">
    <property type="protein sequence ID" value="CAD9549526.1"/>
    <property type="molecule type" value="Transcribed_RNA"/>
</dbReference>
<feature type="region of interest" description="Disordered" evidence="4">
    <location>
        <begin position="1"/>
        <end position="41"/>
    </location>
</feature>
<evidence type="ECO:0000256" key="2">
    <source>
        <dbReference type="ARBA" id="ARBA00023043"/>
    </source>
</evidence>
<reference evidence="5" key="1">
    <citation type="submission" date="2021-01" db="EMBL/GenBank/DDBJ databases">
        <authorList>
            <person name="Corre E."/>
            <person name="Pelletier E."/>
            <person name="Niang G."/>
            <person name="Scheremetjew M."/>
            <person name="Finn R."/>
            <person name="Kale V."/>
            <person name="Holt S."/>
            <person name="Cochrane G."/>
            <person name="Meng A."/>
            <person name="Brown T."/>
            <person name="Cohen L."/>
        </authorList>
    </citation>
    <scope>NUCLEOTIDE SEQUENCE</scope>
    <source>
        <strain evidence="5">SAG4.97</strain>
    </source>
</reference>